<keyword evidence="13" id="KW-1185">Reference proteome</keyword>
<protein>
    <recommendedName>
        <fullName evidence="2">E3 ubiquitin-protein ligase CHFR</fullName>
    </recommendedName>
</protein>
<dbReference type="AlphaFoldDB" id="A0A7R9KC86"/>
<dbReference type="InterPro" id="IPR017907">
    <property type="entry name" value="Znf_RING_CS"/>
</dbReference>
<keyword evidence="7" id="KW-0862">Zinc</keyword>
<dbReference type="SMART" id="SM00240">
    <property type="entry name" value="FHA"/>
    <property type="match status" value="1"/>
</dbReference>
<evidence type="ECO:0000256" key="3">
    <source>
        <dbReference type="ARBA" id="ARBA00022679"/>
    </source>
</evidence>
<evidence type="ECO:0000259" key="11">
    <source>
        <dbReference type="PROSITE" id="PS50089"/>
    </source>
</evidence>
<keyword evidence="3" id="KW-0808">Transferase</keyword>
<organism evidence="12">
    <name type="scientific">Medioppia subpectinata</name>
    <dbReference type="NCBI Taxonomy" id="1979941"/>
    <lineage>
        <taxon>Eukaryota</taxon>
        <taxon>Metazoa</taxon>
        <taxon>Ecdysozoa</taxon>
        <taxon>Arthropoda</taxon>
        <taxon>Chelicerata</taxon>
        <taxon>Arachnida</taxon>
        <taxon>Acari</taxon>
        <taxon>Acariformes</taxon>
        <taxon>Sarcoptiformes</taxon>
        <taxon>Oribatida</taxon>
        <taxon>Brachypylina</taxon>
        <taxon>Oppioidea</taxon>
        <taxon>Oppiidae</taxon>
        <taxon>Medioppia</taxon>
    </lineage>
</organism>
<proteinExistence type="inferred from homology"/>
<evidence type="ECO:0000256" key="1">
    <source>
        <dbReference type="ARBA" id="ARBA00005797"/>
    </source>
</evidence>
<dbReference type="CDD" id="cd00060">
    <property type="entry name" value="FHA"/>
    <property type="match status" value="1"/>
</dbReference>
<dbReference type="GO" id="GO:0061630">
    <property type="term" value="F:ubiquitin protein ligase activity"/>
    <property type="evidence" value="ECO:0007669"/>
    <property type="project" value="TreeGrafter"/>
</dbReference>
<keyword evidence="5 8" id="KW-0863">Zinc-finger</keyword>
<dbReference type="PANTHER" id="PTHR15067:SF4">
    <property type="entry name" value="E3 UBIQUITIN-PROTEIN LIGASE RNF8"/>
    <property type="match status" value="1"/>
</dbReference>
<dbReference type="GO" id="GO:0006511">
    <property type="term" value="P:ubiquitin-dependent protein catabolic process"/>
    <property type="evidence" value="ECO:0007669"/>
    <property type="project" value="TreeGrafter"/>
</dbReference>
<evidence type="ECO:0000313" key="12">
    <source>
        <dbReference type="EMBL" id="CAD7620085.1"/>
    </source>
</evidence>
<dbReference type="Proteomes" id="UP000759131">
    <property type="component" value="Unassembled WGS sequence"/>
</dbReference>
<dbReference type="SUPFAM" id="SSF57850">
    <property type="entry name" value="RING/U-box"/>
    <property type="match status" value="1"/>
</dbReference>
<reference evidence="12" key="1">
    <citation type="submission" date="2020-11" db="EMBL/GenBank/DDBJ databases">
        <authorList>
            <person name="Tran Van P."/>
        </authorList>
    </citation>
    <scope>NUCLEOTIDE SEQUENCE</scope>
</reference>
<dbReference type="GO" id="GO:0005634">
    <property type="term" value="C:nucleus"/>
    <property type="evidence" value="ECO:0007669"/>
    <property type="project" value="TreeGrafter"/>
</dbReference>
<dbReference type="GO" id="GO:0035861">
    <property type="term" value="C:site of double-strand break"/>
    <property type="evidence" value="ECO:0007669"/>
    <property type="project" value="TreeGrafter"/>
</dbReference>
<accession>A0A7R9KC86</accession>
<evidence type="ECO:0000256" key="4">
    <source>
        <dbReference type="ARBA" id="ARBA00022723"/>
    </source>
</evidence>
<dbReference type="InterPro" id="IPR027370">
    <property type="entry name" value="Znf-RING_euk"/>
</dbReference>
<sequence length="270" mass="30909">MPMRDVFATTHALTPVGADRQTLRPVTLRTGDKVVIGRDVSCDLRIDSLEISRRHAILNSEDNHWFITDLESTNGLYINDRPVIAFTPYCLTIGDKIAFGPSGQTKVIYKFEDELCARSEAAVLTPKRKRVDDEPLSAAPKRQRNEWQQLFDSELSCSICQELFVSPVSLNCSHTFCHSCIEQWKHSNDNKRREDSDDDDEEEAESSDGGGRPVIKRDTNCCPVCRQLIVSQNRVLVLDNTIDYIVEKWSPKLVEHRKRLIEERKRLTAY</sequence>
<dbReference type="Pfam" id="PF00498">
    <property type="entry name" value="FHA"/>
    <property type="match status" value="1"/>
</dbReference>
<evidence type="ECO:0000256" key="9">
    <source>
        <dbReference type="SAM" id="MobiDB-lite"/>
    </source>
</evidence>
<dbReference type="GO" id="GO:0006302">
    <property type="term" value="P:double-strand break repair"/>
    <property type="evidence" value="ECO:0007669"/>
    <property type="project" value="TreeGrafter"/>
</dbReference>
<name>A0A7R9KC86_9ACAR</name>
<dbReference type="InterPro" id="IPR000253">
    <property type="entry name" value="FHA_dom"/>
</dbReference>
<dbReference type="GO" id="GO:0000151">
    <property type="term" value="C:ubiquitin ligase complex"/>
    <property type="evidence" value="ECO:0007669"/>
    <property type="project" value="TreeGrafter"/>
</dbReference>
<dbReference type="OrthoDB" id="5971507at2759"/>
<evidence type="ECO:0000256" key="7">
    <source>
        <dbReference type="ARBA" id="ARBA00022833"/>
    </source>
</evidence>
<dbReference type="Gene3D" id="3.30.40.10">
    <property type="entry name" value="Zinc/RING finger domain, C3HC4 (zinc finger)"/>
    <property type="match status" value="1"/>
</dbReference>
<dbReference type="Gene3D" id="2.60.200.20">
    <property type="match status" value="1"/>
</dbReference>
<dbReference type="GO" id="GO:0070936">
    <property type="term" value="P:protein K48-linked ubiquitination"/>
    <property type="evidence" value="ECO:0007669"/>
    <property type="project" value="TreeGrafter"/>
</dbReference>
<evidence type="ECO:0000256" key="8">
    <source>
        <dbReference type="PROSITE-ProRule" id="PRU00175"/>
    </source>
</evidence>
<dbReference type="InterPro" id="IPR008984">
    <property type="entry name" value="SMAD_FHA_dom_sf"/>
</dbReference>
<keyword evidence="4" id="KW-0479">Metal-binding</keyword>
<dbReference type="GO" id="GO:0005829">
    <property type="term" value="C:cytosol"/>
    <property type="evidence" value="ECO:0007669"/>
    <property type="project" value="TreeGrafter"/>
</dbReference>
<dbReference type="Pfam" id="PF13445">
    <property type="entry name" value="zf-RING_UBOX"/>
    <property type="match status" value="1"/>
</dbReference>
<dbReference type="InterPro" id="IPR001841">
    <property type="entry name" value="Znf_RING"/>
</dbReference>
<feature type="domain" description="RING-type" evidence="11">
    <location>
        <begin position="157"/>
        <end position="226"/>
    </location>
</feature>
<feature type="region of interest" description="Disordered" evidence="9">
    <location>
        <begin position="188"/>
        <end position="214"/>
    </location>
</feature>
<dbReference type="EMBL" id="CAJPIZ010000124">
    <property type="protein sequence ID" value="CAG2100515.1"/>
    <property type="molecule type" value="Genomic_DNA"/>
</dbReference>
<dbReference type="PANTHER" id="PTHR15067">
    <property type="entry name" value="E3 UBIQUITIN-PROTEIN LIGASE RNF8"/>
    <property type="match status" value="1"/>
</dbReference>
<gene>
    <name evidence="12" type="ORF">OSB1V03_LOCUS581</name>
</gene>
<dbReference type="GO" id="GO:0042393">
    <property type="term" value="F:histone binding"/>
    <property type="evidence" value="ECO:0007669"/>
    <property type="project" value="TreeGrafter"/>
</dbReference>
<dbReference type="EMBL" id="OC854699">
    <property type="protein sequence ID" value="CAD7620085.1"/>
    <property type="molecule type" value="Genomic_DNA"/>
</dbReference>
<evidence type="ECO:0000259" key="10">
    <source>
        <dbReference type="PROSITE" id="PS50006"/>
    </source>
</evidence>
<evidence type="ECO:0000256" key="2">
    <source>
        <dbReference type="ARBA" id="ARBA00017908"/>
    </source>
</evidence>
<evidence type="ECO:0000313" key="13">
    <source>
        <dbReference type="Proteomes" id="UP000759131"/>
    </source>
</evidence>
<keyword evidence="6" id="KW-0833">Ubl conjugation pathway</keyword>
<feature type="domain" description="FHA" evidence="10">
    <location>
        <begin position="34"/>
        <end position="83"/>
    </location>
</feature>
<evidence type="ECO:0000256" key="5">
    <source>
        <dbReference type="ARBA" id="ARBA00022771"/>
    </source>
</evidence>
<dbReference type="InterPro" id="IPR013083">
    <property type="entry name" value="Znf_RING/FYVE/PHD"/>
</dbReference>
<dbReference type="PROSITE" id="PS00518">
    <property type="entry name" value="ZF_RING_1"/>
    <property type="match status" value="1"/>
</dbReference>
<dbReference type="SMART" id="SM00184">
    <property type="entry name" value="RING"/>
    <property type="match status" value="1"/>
</dbReference>
<comment type="similarity">
    <text evidence="1">Belongs to the CHFR family.</text>
</comment>
<dbReference type="PROSITE" id="PS50089">
    <property type="entry name" value="ZF_RING_2"/>
    <property type="match status" value="1"/>
</dbReference>
<dbReference type="SUPFAM" id="SSF49879">
    <property type="entry name" value="SMAD/FHA domain"/>
    <property type="match status" value="1"/>
</dbReference>
<dbReference type="GO" id="GO:0008270">
    <property type="term" value="F:zinc ion binding"/>
    <property type="evidence" value="ECO:0007669"/>
    <property type="project" value="UniProtKB-KW"/>
</dbReference>
<dbReference type="PROSITE" id="PS50006">
    <property type="entry name" value="FHA_DOMAIN"/>
    <property type="match status" value="1"/>
</dbReference>
<evidence type="ECO:0000256" key="6">
    <source>
        <dbReference type="ARBA" id="ARBA00022786"/>
    </source>
</evidence>
<feature type="compositionally biased region" description="Acidic residues" evidence="9">
    <location>
        <begin position="196"/>
        <end position="206"/>
    </location>
</feature>